<accession>A0A1F6VKL5</accession>
<reference evidence="1 2" key="1">
    <citation type="journal article" date="2016" name="Nat. Commun.">
        <title>Thousands of microbial genomes shed light on interconnected biogeochemical processes in an aquifer system.</title>
        <authorList>
            <person name="Anantharaman K."/>
            <person name="Brown C.T."/>
            <person name="Hug L.A."/>
            <person name="Sharon I."/>
            <person name="Castelle C.J."/>
            <person name="Probst A.J."/>
            <person name="Thomas B.C."/>
            <person name="Singh A."/>
            <person name="Wilkins M.J."/>
            <person name="Karaoz U."/>
            <person name="Brodie E.L."/>
            <person name="Williams K.H."/>
            <person name="Hubbard S.S."/>
            <person name="Banfield J.F."/>
        </authorList>
    </citation>
    <scope>NUCLEOTIDE SEQUENCE [LARGE SCALE GENOMIC DNA]</scope>
</reference>
<gene>
    <name evidence="1" type="ORF">A2824_02110</name>
</gene>
<evidence type="ECO:0000313" key="2">
    <source>
        <dbReference type="Proteomes" id="UP000178059"/>
    </source>
</evidence>
<dbReference type="AlphaFoldDB" id="A0A1F6VKL5"/>
<dbReference type="Proteomes" id="UP000178059">
    <property type="component" value="Unassembled WGS sequence"/>
</dbReference>
<protein>
    <submittedName>
        <fullName evidence="1">Uncharacterized protein</fullName>
    </submittedName>
</protein>
<sequence length="328" mass="38391">MKKSTLTRGDTCVLTKPLKKKSKEFKSKYTHEHVGIIPFFILSGLKETKVDRDTYALAENFMTGTEPDDYEKVASELWDIADHISIGNYPAEKVMDILYSGSEKFENYKPYHSFYEKNNGLLKVYSPSFITLNRYFLSGANDLNWYSETMAAFKKYLVGYDIELFAKIFAITSPMTHFHSNLVLALRAYDLFQKNKKFRGEEFMYSVQIMLEDLRNKKLDFKRNCRGRRRKVINFANALLGDKNAVVVDSRIMGAYGLSQMYVWREKIMTFSPRRSEYDLIEEHIKALAEACEYEPRQIVSMFWCGTRRMESKFKTTNAEKLLKEVLK</sequence>
<dbReference type="InterPro" id="IPR055602">
    <property type="entry name" value="DUF7178"/>
</dbReference>
<evidence type="ECO:0000313" key="1">
    <source>
        <dbReference type="EMBL" id="OGI70106.1"/>
    </source>
</evidence>
<proteinExistence type="predicted"/>
<comment type="caution">
    <text evidence="1">The sequence shown here is derived from an EMBL/GenBank/DDBJ whole genome shotgun (WGS) entry which is preliminary data.</text>
</comment>
<organism evidence="1 2">
    <name type="scientific">Candidatus Nomurabacteria bacterium RIFCSPHIGHO2_01_FULL_42_16</name>
    <dbReference type="NCBI Taxonomy" id="1801743"/>
    <lineage>
        <taxon>Bacteria</taxon>
        <taxon>Candidatus Nomuraibacteriota</taxon>
    </lineage>
</organism>
<dbReference type="Pfam" id="PF23802">
    <property type="entry name" value="DUF7178"/>
    <property type="match status" value="1"/>
</dbReference>
<dbReference type="EMBL" id="MFTT01000012">
    <property type="protein sequence ID" value="OGI70106.1"/>
    <property type="molecule type" value="Genomic_DNA"/>
</dbReference>
<name>A0A1F6VKL5_9BACT</name>